<gene>
    <name evidence="2" type="ORF">TBC1_112302</name>
</gene>
<dbReference type="AlphaFoldDB" id="A0A0S7BUH1"/>
<dbReference type="STRING" id="1678841.TBC1_112302"/>
<keyword evidence="1" id="KW-1133">Transmembrane helix</keyword>
<keyword evidence="1" id="KW-0472">Membrane</keyword>
<reference evidence="2" key="1">
    <citation type="journal article" date="2015" name="Genome Announc.">
        <title>Draft Genome Sequence of Bacteroidales Strain TBC1, a Novel Isolate from a Methanogenic Wastewater Treatment System.</title>
        <authorList>
            <person name="Tourlousse D.M."/>
            <person name="Matsuura N."/>
            <person name="Sun L."/>
            <person name="Toyonaga M."/>
            <person name="Kuroda K."/>
            <person name="Ohashi A."/>
            <person name="Cruz R."/>
            <person name="Yamaguchi T."/>
            <person name="Sekiguchi Y."/>
        </authorList>
    </citation>
    <scope>NUCLEOTIDE SEQUENCE [LARGE SCALE GENOMIC DNA]</scope>
    <source>
        <strain evidence="2">TBC1</strain>
    </source>
</reference>
<protein>
    <submittedName>
        <fullName evidence="2">Uncharacterized protein</fullName>
    </submittedName>
</protein>
<accession>A0A0S7BUH1</accession>
<feature type="transmembrane region" description="Helical" evidence="1">
    <location>
        <begin position="91"/>
        <end position="108"/>
    </location>
</feature>
<sequence length="112" mass="12374">MKPVKSLLQLSKWLLRITLLTWLVLQHGQTILALQYQTQSFYIALAFVLFGTLLFAGGFTSKPSLTVISALLLVLLFAYSLYLGFVPAVTTGQVLNLLLLSVSMYFMAAGNK</sequence>
<name>A0A0S7BUH1_9BACT</name>
<dbReference type="EMBL" id="DF968182">
    <property type="protein sequence ID" value="GAP44141.1"/>
    <property type="molecule type" value="Genomic_DNA"/>
</dbReference>
<dbReference type="Proteomes" id="UP000053091">
    <property type="component" value="Unassembled WGS sequence"/>
</dbReference>
<feature type="transmembrane region" description="Helical" evidence="1">
    <location>
        <begin position="67"/>
        <end position="85"/>
    </location>
</feature>
<keyword evidence="1" id="KW-0812">Transmembrane</keyword>
<proteinExistence type="predicted"/>
<keyword evidence="3" id="KW-1185">Reference proteome</keyword>
<organism evidence="2">
    <name type="scientific">Lentimicrobium saccharophilum</name>
    <dbReference type="NCBI Taxonomy" id="1678841"/>
    <lineage>
        <taxon>Bacteria</taxon>
        <taxon>Pseudomonadati</taxon>
        <taxon>Bacteroidota</taxon>
        <taxon>Bacteroidia</taxon>
        <taxon>Bacteroidales</taxon>
        <taxon>Lentimicrobiaceae</taxon>
        <taxon>Lentimicrobium</taxon>
    </lineage>
</organism>
<evidence type="ECO:0000313" key="2">
    <source>
        <dbReference type="EMBL" id="GAP44141.1"/>
    </source>
</evidence>
<dbReference type="RefSeq" id="WP_062042424.1">
    <property type="nucleotide sequence ID" value="NZ_DF968182.1"/>
</dbReference>
<feature type="transmembrane region" description="Helical" evidence="1">
    <location>
        <begin position="43"/>
        <end position="60"/>
    </location>
</feature>
<evidence type="ECO:0000313" key="3">
    <source>
        <dbReference type="Proteomes" id="UP000053091"/>
    </source>
</evidence>
<evidence type="ECO:0000256" key="1">
    <source>
        <dbReference type="SAM" id="Phobius"/>
    </source>
</evidence>